<evidence type="ECO:0000313" key="2">
    <source>
        <dbReference type="Proteomes" id="UP000006002"/>
    </source>
</evidence>
<comment type="caution">
    <text evidence="1">The sequence shown here is derived from an EMBL/GenBank/DDBJ whole genome shotgun (WGS) entry which is preliminary data.</text>
</comment>
<name>A5ZXI6_9FIRM</name>
<evidence type="ECO:0000313" key="1">
    <source>
        <dbReference type="EMBL" id="EDM85703.1"/>
    </source>
</evidence>
<gene>
    <name evidence="1" type="ORF">RUMOBE_03739</name>
</gene>
<accession>A5ZXI6</accession>
<proteinExistence type="predicted"/>
<protein>
    <submittedName>
        <fullName evidence="1">Uncharacterized protein</fullName>
    </submittedName>
</protein>
<sequence length="36" mass="4327">MKKKKYIINSINFHQIPKNPRYRNGIGDLYIYASEI</sequence>
<reference evidence="1 2" key="1">
    <citation type="submission" date="2007-03" db="EMBL/GenBank/DDBJ databases">
        <authorList>
            <person name="Fulton L."/>
            <person name="Clifton S."/>
            <person name="Fulton B."/>
            <person name="Xu J."/>
            <person name="Minx P."/>
            <person name="Pepin K.H."/>
            <person name="Johnson M."/>
            <person name="Thiruvilangam P."/>
            <person name="Bhonagiri V."/>
            <person name="Nash W.E."/>
            <person name="Mardis E.R."/>
            <person name="Wilson R.K."/>
        </authorList>
    </citation>
    <scope>NUCLEOTIDE SEQUENCE [LARGE SCALE GENOMIC DNA]</scope>
    <source>
        <strain evidence="1 2">ATCC 29174</strain>
    </source>
</reference>
<reference evidence="1 2" key="2">
    <citation type="submission" date="2007-04" db="EMBL/GenBank/DDBJ databases">
        <title>Draft genome sequence of Ruminococcus obeum (ATCC 29174).</title>
        <authorList>
            <person name="Sudarsanam P."/>
            <person name="Ley R."/>
            <person name="Guruge J."/>
            <person name="Turnbaugh P.J."/>
            <person name="Mahowald M."/>
            <person name="Liep D."/>
            <person name="Gordon J."/>
        </authorList>
    </citation>
    <scope>NUCLEOTIDE SEQUENCE [LARGE SCALE GENOMIC DNA]</scope>
    <source>
        <strain evidence="1 2">ATCC 29174</strain>
    </source>
</reference>
<organism evidence="1 2">
    <name type="scientific">Blautia obeum ATCC 29174</name>
    <dbReference type="NCBI Taxonomy" id="411459"/>
    <lineage>
        <taxon>Bacteria</taxon>
        <taxon>Bacillati</taxon>
        <taxon>Bacillota</taxon>
        <taxon>Clostridia</taxon>
        <taxon>Lachnospirales</taxon>
        <taxon>Lachnospiraceae</taxon>
        <taxon>Blautia</taxon>
    </lineage>
</organism>
<dbReference type="AlphaFoldDB" id="A5ZXI6"/>
<dbReference type="Proteomes" id="UP000006002">
    <property type="component" value="Unassembled WGS sequence"/>
</dbReference>
<dbReference type="EMBL" id="AAVO02000025">
    <property type="protein sequence ID" value="EDM85703.1"/>
    <property type="molecule type" value="Genomic_DNA"/>
</dbReference>
<dbReference type="HOGENOM" id="CLU_3354886_0_0_9"/>